<keyword evidence="2" id="KW-1185">Reference proteome</keyword>
<proteinExistence type="predicted"/>
<reference evidence="1" key="1">
    <citation type="submission" date="2023-02" db="EMBL/GenBank/DDBJ databases">
        <title>Georgenia sp.10Sc9-8, isolated from a soil sample collected from the Taklamakan desert.</title>
        <authorList>
            <person name="Liu S."/>
        </authorList>
    </citation>
    <scope>NUCLEOTIDE SEQUENCE</scope>
    <source>
        <strain evidence="1">10Sc9-8</strain>
    </source>
</reference>
<evidence type="ECO:0000313" key="2">
    <source>
        <dbReference type="Proteomes" id="UP001165561"/>
    </source>
</evidence>
<accession>A0ABT5TTT7</accession>
<gene>
    <name evidence="1" type="ORF">PU560_02795</name>
</gene>
<organism evidence="1 2">
    <name type="scientific">Georgenia halotolerans</name>
    <dbReference type="NCBI Taxonomy" id="3028317"/>
    <lineage>
        <taxon>Bacteria</taxon>
        <taxon>Bacillati</taxon>
        <taxon>Actinomycetota</taxon>
        <taxon>Actinomycetes</taxon>
        <taxon>Micrococcales</taxon>
        <taxon>Bogoriellaceae</taxon>
        <taxon>Georgenia</taxon>
    </lineage>
</organism>
<sequence>MDDTDARPEAAMRVDATTMSLSWIPSESLSGWMRLGVEVGLAHYDDPPVDRVHGVEEIRRLQADDRLRFGNVLAGWAEYDGERPVSWGYGADSGLVLGSTTVRLPSVGVTF</sequence>
<comment type="caution">
    <text evidence="1">The sequence shown here is derived from an EMBL/GenBank/DDBJ whole genome shotgun (WGS) entry which is preliminary data.</text>
</comment>
<evidence type="ECO:0000313" key="1">
    <source>
        <dbReference type="EMBL" id="MDD9205394.1"/>
    </source>
</evidence>
<dbReference type="Proteomes" id="UP001165561">
    <property type="component" value="Unassembled WGS sequence"/>
</dbReference>
<protein>
    <submittedName>
        <fullName evidence="1">Uncharacterized protein</fullName>
    </submittedName>
</protein>
<name>A0ABT5TTT7_9MICO</name>
<dbReference type="EMBL" id="JARACI010000464">
    <property type="protein sequence ID" value="MDD9205394.1"/>
    <property type="molecule type" value="Genomic_DNA"/>
</dbReference>
<feature type="non-terminal residue" evidence="1">
    <location>
        <position position="111"/>
    </location>
</feature>